<keyword evidence="1" id="KW-1133">Transmembrane helix</keyword>
<evidence type="ECO:0000313" key="3">
    <source>
        <dbReference type="Proteomes" id="UP001500711"/>
    </source>
</evidence>
<reference evidence="3" key="1">
    <citation type="journal article" date="2019" name="Int. J. Syst. Evol. Microbiol.">
        <title>The Global Catalogue of Microorganisms (GCM) 10K type strain sequencing project: providing services to taxonomists for standard genome sequencing and annotation.</title>
        <authorList>
            <consortium name="The Broad Institute Genomics Platform"/>
            <consortium name="The Broad Institute Genome Sequencing Center for Infectious Disease"/>
            <person name="Wu L."/>
            <person name="Ma J."/>
        </authorList>
    </citation>
    <scope>NUCLEOTIDE SEQUENCE [LARGE SCALE GENOMIC DNA]</scope>
    <source>
        <strain evidence="3">JCM 17494</strain>
    </source>
</reference>
<feature type="transmembrane region" description="Helical" evidence="1">
    <location>
        <begin position="73"/>
        <end position="89"/>
    </location>
</feature>
<name>A0ABP7BTF7_9PSEU</name>
<proteinExistence type="predicted"/>
<dbReference type="EMBL" id="BAABBE010000023">
    <property type="protein sequence ID" value="GAA3669487.1"/>
    <property type="molecule type" value="Genomic_DNA"/>
</dbReference>
<accession>A0ABP7BTF7</accession>
<evidence type="ECO:0000313" key="2">
    <source>
        <dbReference type="EMBL" id="GAA3669487.1"/>
    </source>
</evidence>
<keyword evidence="1" id="KW-0812">Transmembrane</keyword>
<keyword evidence="1" id="KW-0472">Membrane</keyword>
<keyword evidence="3" id="KW-1185">Reference proteome</keyword>
<sequence>MAHVRTRTGGLARFAALNTRWHRTALITFLVIVLGHWAEHLAQAFQIYALGWPVHEARGLLGVAFPWLVHSEALHYGYALVMLVGLIVLRPGFTGSGRSWWTISLGVQVWHHFEHLLLLLQVVTGVHLSGRSTPTSIAQLVVPRVELHLFYNAIVFLPMIVGMMLHMFPSPVDRAAMRCGCALPAWRGSV</sequence>
<evidence type="ECO:0000256" key="1">
    <source>
        <dbReference type="SAM" id="Phobius"/>
    </source>
</evidence>
<dbReference type="RefSeq" id="WP_346134175.1">
    <property type="nucleotide sequence ID" value="NZ_BAABBE010000023.1"/>
</dbReference>
<dbReference type="Proteomes" id="UP001500711">
    <property type="component" value="Unassembled WGS sequence"/>
</dbReference>
<organism evidence="2 3">
    <name type="scientific">Lentzea roselyniae</name>
    <dbReference type="NCBI Taxonomy" id="531940"/>
    <lineage>
        <taxon>Bacteria</taxon>
        <taxon>Bacillati</taxon>
        <taxon>Actinomycetota</taxon>
        <taxon>Actinomycetes</taxon>
        <taxon>Pseudonocardiales</taxon>
        <taxon>Pseudonocardiaceae</taxon>
        <taxon>Lentzea</taxon>
    </lineage>
</organism>
<gene>
    <name evidence="2" type="ORF">GCM10022267_65240</name>
</gene>
<feature type="transmembrane region" description="Helical" evidence="1">
    <location>
        <begin position="21"/>
        <end position="38"/>
    </location>
</feature>
<protein>
    <submittedName>
        <fullName evidence="2">Uncharacterized protein</fullName>
    </submittedName>
</protein>
<comment type="caution">
    <text evidence="2">The sequence shown here is derived from an EMBL/GenBank/DDBJ whole genome shotgun (WGS) entry which is preliminary data.</text>
</comment>
<feature type="transmembrane region" description="Helical" evidence="1">
    <location>
        <begin position="149"/>
        <end position="168"/>
    </location>
</feature>